<organism evidence="2 3">
    <name type="scientific">Blautia obeum</name>
    <dbReference type="NCBI Taxonomy" id="40520"/>
    <lineage>
        <taxon>Bacteria</taxon>
        <taxon>Bacillati</taxon>
        <taxon>Bacillota</taxon>
        <taxon>Clostridia</taxon>
        <taxon>Lachnospirales</taxon>
        <taxon>Lachnospiraceae</taxon>
        <taxon>Blautia</taxon>
    </lineage>
</organism>
<dbReference type="RefSeq" id="WP_055057204.1">
    <property type="nucleotide sequence ID" value="NZ_CYZP01000001.1"/>
</dbReference>
<evidence type="ECO:0000259" key="1">
    <source>
        <dbReference type="Pfam" id="PF07179"/>
    </source>
</evidence>
<dbReference type="EMBL" id="CYZP01000001">
    <property type="protein sequence ID" value="CUN40842.1"/>
    <property type="molecule type" value="Genomic_DNA"/>
</dbReference>
<accession>A0A173WMU5</accession>
<evidence type="ECO:0000313" key="2">
    <source>
        <dbReference type="EMBL" id="CUN40842.1"/>
    </source>
</evidence>
<protein>
    <recommendedName>
        <fullName evidence="1">SseB protein N-terminal domain-containing protein</fullName>
    </recommendedName>
</protein>
<dbReference type="Pfam" id="PF07179">
    <property type="entry name" value="SseB"/>
    <property type="match status" value="1"/>
</dbReference>
<proteinExistence type="predicted"/>
<gene>
    <name evidence="2" type="ORF">ERS852476_00008</name>
</gene>
<reference evidence="2 3" key="1">
    <citation type="submission" date="2015-09" db="EMBL/GenBank/DDBJ databases">
        <authorList>
            <consortium name="Pathogen Informatics"/>
        </authorList>
    </citation>
    <scope>NUCLEOTIDE SEQUENCE [LARGE SCALE GENOMIC DNA]</scope>
    <source>
        <strain evidence="2 3">2789STDY5834861</strain>
    </source>
</reference>
<dbReference type="InterPro" id="IPR009839">
    <property type="entry name" value="SseB_N"/>
</dbReference>
<evidence type="ECO:0000313" key="3">
    <source>
        <dbReference type="Proteomes" id="UP000095645"/>
    </source>
</evidence>
<name>A0A173WMU5_9FIRM</name>
<feature type="domain" description="SseB protein N-terminal" evidence="1">
    <location>
        <begin position="156"/>
        <end position="249"/>
    </location>
</feature>
<dbReference type="AlphaFoldDB" id="A0A173WMU5"/>
<sequence>MGISKEEAIKELQNRETVFVAYSQATKLPYVKCDEETYNDQAWIFSTEEGIKEFGKKMLEEKVLLMGMKFTKKDYPRLYGTFYAIGVNTVVWVDGEDKIEIDLTDIAKQADMSKIEPAKRPLLNPTLELSGIYFMQELRRPVEKDQHGNLRELEEELIVNLKKSEYLVAMNVDPEDPKKINIPYLKNKKEEILQPVFTDVMELEKFTKGQKLRIAKVPFAKLPELLIDKAMAYAVNPLGFNLVLNREQLNKIIGLK</sequence>
<dbReference type="Proteomes" id="UP000095645">
    <property type="component" value="Unassembled WGS sequence"/>
</dbReference>